<reference evidence="2 3" key="1">
    <citation type="journal article" date="2020" name="ISME J.">
        <title>Comparative genomics reveals insights into cyanobacterial evolution and habitat adaptation.</title>
        <authorList>
            <person name="Chen M.Y."/>
            <person name="Teng W.K."/>
            <person name="Zhao L."/>
            <person name="Hu C.X."/>
            <person name="Zhou Y.K."/>
            <person name="Han B.P."/>
            <person name="Song L.R."/>
            <person name="Shu W.S."/>
        </authorList>
    </citation>
    <scope>NUCLEOTIDE SEQUENCE [LARGE SCALE GENOMIC DNA]</scope>
    <source>
        <strain evidence="2 3">FACHB-723</strain>
    </source>
</reference>
<comment type="caution">
    <text evidence="2">The sequence shown here is derived from an EMBL/GenBank/DDBJ whole genome shotgun (WGS) entry which is preliminary data.</text>
</comment>
<dbReference type="RefSeq" id="WP_190403308.1">
    <property type="nucleotide sequence ID" value="NZ_JACJQB010000016.1"/>
</dbReference>
<evidence type="ECO:0000313" key="3">
    <source>
        <dbReference type="Proteomes" id="UP000642094"/>
    </source>
</evidence>
<keyword evidence="3" id="KW-1185">Reference proteome</keyword>
<organism evidence="2 3">
    <name type="scientific">Pseudanabaena mucicola FACHB-723</name>
    <dbReference type="NCBI Taxonomy" id="2692860"/>
    <lineage>
        <taxon>Bacteria</taxon>
        <taxon>Bacillati</taxon>
        <taxon>Cyanobacteriota</taxon>
        <taxon>Cyanophyceae</taxon>
        <taxon>Pseudanabaenales</taxon>
        <taxon>Pseudanabaenaceae</taxon>
        <taxon>Pseudanabaena</taxon>
    </lineage>
</organism>
<proteinExistence type="predicted"/>
<dbReference type="Proteomes" id="UP000642094">
    <property type="component" value="Unassembled WGS sequence"/>
</dbReference>
<accession>A0ABR7ZZE2</accession>
<feature type="region of interest" description="Disordered" evidence="1">
    <location>
        <begin position="65"/>
        <end position="91"/>
    </location>
</feature>
<gene>
    <name evidence="2" type="ORF">H6F41_09895</name>
</gene>
<evidence type="ECO:0000256" key="1">
    <source>
        <dbReference type="SAM" id="MobiDB-lite"/>
    </source>
</evidence>
<protein>
    <recommendedName>
        <fullName evidence="4">CsbD family protein</fullName>
    </recommendedName>
</protein>
<feature type="compositionally biased region" description="Basic and acidic residues" evidence="1">
    <location>
        <begin position="82"/>
        <end position="91"/>
    </location>
</feature>
<sequence>MQVTFFSPEAIASPLAGLFGNKVSETTQGMKTDRAIDQVTDSTKENIGKAKEVAKDVKDKIGDGVDKAKSMASDRTNAMKNGAKDLPEKAGNKVDEAIDSVKEFLGK</sequence>
<evidence type="ECO:0000313" key="2">
    <source>
        <dbReference type="EMBL" id="MBD2188457.1"/>
    </source>
</evidence>
<name>A0ABR7ZZE2_9CYAN</name>
<dbReference type="Gene3D" id="1.20.120.20">
    <property type="entry name" value="Apolipoprotein"/>
    <property type="match status" value="1"/>
</dbReference>
<evidence type="ECO:0008006" key="4">
    <source>
        <dbReference type="Google" id="ProtNLM"/>
    </source>
</evidence>
<dbReference type="EMBL" id="JACJQB010000016">
    <property type="protein sequence ID" value="MBD2188457.1"/>
    <property type="molecule type" value="Genomic_DNA"/>
</dbReference>